<evidence type="ECO:0000313" key="6">
    <source>
        <dbReference type="Proteomes" id="UP000315349"/>
    </source>
</evidence>
<sequence precursor="true">MKTMSVWLLVVAMSPSLLAEELSFNRDIRPILSENCFQCHGQDPQHREADLRLDVREEAIKDLGGYRAIVPGKPDDSEMVARLVAHDPDKKMPPPASNRLVTKEQVETIRRWIEEGASYQIHWAYLPPQKSKLPEVQNPSWPRQPFDRLILSGLEKQGIVPSAESSPEVWLRRVSFDLIGLPPTPEEIRAFISDVDQRQEAAYEHAVDRLLQSPHFGERMAMEWMDIARYADSHGFNNDGLRSMWRWRDWVIDAFNDNMPYDQFVLEQLAGDLLPSPTLEQQIATGFSRNHVINSEGGIIDEEYRVEYVADRVRTMSTAWLGLTTECARCHDHKFDPISQRDYYRLFAFFNNVAEHGEDGRTANAVPMIPAPTREQQRVLADQRDRLRLLDAEIADLQKSAEILMDSSDLVESMVTTKETNDDWQWLLEPDESRDRQLGNGISFNASQPLIQVAAKNLPFSKHKQTILSLWIKPNSDNPDEVAILSSIDYGGSPADTQYGKGRELRLVDGELEWRESSRLPVYSRIVVTEGASVSPEQWSQIVVIVGGDNNAAAVRFFVNGQEIATHSLYDGLINEAPDKDVLIGRDNAKDSARFLGQIDELRWSQRLPTSEEIRDEFLKVAIHYARSHLKCETSQSWLMTARSLSNEKLRTLIDQRTALWEEHLALRRELPTTMVMKELGEAQDVHAPLDQYSDRYSNRYRKKYLSQGPRKTYVLTRGNYDAPAEEVDPGALETLLAPWPIDAPRNRLGLARWLTQPQHPLTSRVVVNRFWAQLFGVGLVKTVEDFGSQSEWPSHPELLDWLARDFVDSGWNAKALMKSLVLSAAYRQSSETTPAAVARDPENRRIGRGPRVRLPAELIRDQALAISGLLKPQIGGPSVYPYQPDKLYDGIVVGTEYPGSRWQLSQGDNLYRRSLYTFWKRTVTHPAMLTFDAPDREVCTARRSRTNTPLQALLLWNETGYLEASRQLGARMIKEGGREDSSRVSFAFQLATGRLPVAAESEILVKTLKRLRNDFESRPADAAAFIQMGASPVDQSIAPADLAAAMAVANMILNLDETITKN</sequence>
<dbReference type="InterPro" id="IPR011429">
    <property type="entry name" value="Cyt_c_Planctomycete-type"/>
</dbReference>
<keyword evidence="1" id="KW-0732">Signal</keyword>
<gene>
    <name evidence="5" type="ORF">Spb1_13040</name>
</gene>
<feature type="signal peptide" evidence="1">
    <location>
        <begin position="1"/>
        <end position="19"/>
    </location>
</feature>
<dbReference type="InterPro" id="IPR036909">
    <property type="entry name" value="Cyt_c-like_dom_sf"/>
</dbReference>
<dbReference type="AlphaFoldDB" id="A0A518GLA0"/>
<evidence type="ECO:0000256" key="1">
    <source>
        <dbReference type="SAM" id="SignalP"/>
    </source>
</evidence>
<dbReference type="Pfam" id="PF07635">
    <property type="entry name" value="PSCyt1"/>
    <property type="match status" value="1"/>
</dbReference>
<feature type="domain" description="DUF1553" evidence="3">
    <location>
        <begin position="747"/>
        <end position="1008"/>
    </location>
</feature>
<dbReference type="Gene3D" id="2.60.120.200">
    <property type="match status" value="1"/>
</dbReference>
<evidence type="ECO:0000259" key="3">
    <source>
        <dbReference type="Pfam" id="PF07587"/>
    </source>
</evidence>
<feature type="domain" description="Cytochrome C Planctomycete-type" evidence="4">
    <location>
        <begin position="36"/>
        <end position="95"/>
    </location>
</feature>
<dbReference type="InterPro" id="IPR011444">
    <property type="entry name" value="DUF1549"/>
</dbReference>
<dbReference type="SUPFAM" id="SSF46626">
    <property type="entry name" value="Cytochrome c"/>
    <property type="match status" value="1"/>
</dbReference>
<feature type="chain" id="PRO_5021811127" evidence="1">
    <location>
        <begin position="20"/>
        <end position="1063"/>
    </location>
</feature>
<dbReference type="RefSeq" id="WP_222423383.1">
    <property type="nucleotide sequence ID" value="NZ_CP036299.1"/>
</dbReference>
<dbReference type="GO" id="GO:0020037">
    <property type="term" value="F:heme binding"/>
    <property type="evidence" value="ECO:0007669"/>
    <property type="project" value="InterPro"/>
</dbReference>
<dbReference type="Pfam" id="PF07583">
    <property type="entry name" value="PSCyt2"/>
    <property type="match status" value="1"/>
</dbReference>
<accession>A0A518GLA0</accession>
<protein>
    <submittedName>
        <fullName evidence="5">Planctomycete cytochrome C</fullName>
    </submittedName>
</protein>
<dbReference type="PANTHER" id="PTHR35889:SF3">
    <property type="entry name" value="F-BOX DOMAIN-CONTAINING PROTEIN"/>
    <property type="match status" value="1"/>
</dbReference>
<reference evidence="5 6" key="1">
    <citation type="submission" date="2019-02" db="EMBL/GenBank/DDBJ databases">
        <title>Deep-cultivation of Planctomycetes and their phenomic and genomic characterization uncovers novel biology.</title>
        <authorList>
            <person name="Wiegand S."/>
            <person name="Jogler M."/>
            <person name="Boedeker C."/>
            <person name="Pinto D."/>
            <person name="Vollmers J."/>
            <person name="Rivas-Marin E."/>
            <person name="Kohn T."/>
            <person name="Peeters S.H."/>
            <person name="Heuer A."/>
            <person name="Rast P."/>
            <person name="Oberbeckmann S."/>
            <person name="Bunk B."/>
            <person name="Jeske O."/>
            <person name="Meyerdierks A."/>
            <person name="Storesund J.E."/>
            <person name="Kallscheuer N."/>
            <person name="Luecker S."/>
            <person name="Lage O.M."/>
            <person name="Pohl T."/>
            <person name="Merkel B.J."/>
            <person name="Hornburger P."/>
            <person name="Mueller R.-W."/>
            <person name="Bruemmer F."/>
            <person name="Labrenz M."/>
            <person name="Spormann A.M."/>
            <person name="Op den Camp H."/>
            <person name="Overmann J."/>
            <person name="Amann R."/>
            <person name="Jetten M.S.M."/>
            <person name="Mascher T."/>
            <person name="Medema M.H."/>
            <person name="Devos D.P."/>
            <person name="Kaster A.-K."/>
            <person name="Ovreas L."/>
            <person name="Rohde M."/>
            <person name="Galperin M.Y."/>
            <person name="Jogler C."/>
        </authorList>
    </citation>
    <scope>NUCLEOTIDE SEQUENCE [LARGE SCALE GENOMIC DNA]</scope>
    <source>
        <strain evidence="5 6">Spb1</strain>
    </source>
</reference>
<name>A0A518GLA0_9PLAN</name>
<dbReference type="GO" id="GO:0009055">
    <property type="term" value="F:electron transfer activity"/>
    <property type="evidence" value="ECO:0007669"/>
    <property type="project" value="InterPro"/>
</dbReference>
<organism evidence="5 6">
    <name type="scientific">Planctopirus ephydatiae</name>
    <dbReference type="NCBI Taxonomy" id="2528019"/>
    <lineage>
        <taxon>Bacteria</taxon>
        <taxon>Pseudomonadati</taxon>
        <taxon>Planctomycetota</taxon>
        <taxon>Planctomycetia</taxon>
        <taxon>Planctomycetales</taxon>
        <taxon>Planctomycetaceae</taxon>
        <taxon>Planctopirus</taxon>
    </lineage>
</organism>
<dbReference type="SUPFAM" id="SSF49899">
    <property type="entry name" value="Concanavalin A-like lectins/glucanases"/>
    <property type="match status" value="1"/>
</dbReference>
<proteinExistence type="predicted"/>
<dbReference type="InterPro" id="IPR013320">
    <property type="entry name" value="ConA-like_dom_sf"/>
</dbReference>
<dbReference type="Pfam" id="PF13385">
    <property type="entry name" value="Laminin_G_3"/>
    <property type="match status" value="1"/>
</dbReference>
<dbReference type="Proteomes" id="UP000315349">
    <property type="component" value="Chromosome"/>
</dbReference>
<dbReference type="EMBL" id="CP036299">
    <property type="protein sequence ID" value="QDV29400.1"/>
    <property type="molecule type" value="Genomic_DNA"/>
</dbReference>
<keyword evidence="6" id="KW-1185">Reference proteome</keyword>
<dbReference type="PANTHER" id="PTHR35889">
    <property type="entry name" value="CYCLOINULO-OLIGOSACCHARIDE FRUCTANOTRANSFERASE-RELATED"/>
    <property type="match status" value="1"/>
</dbReference>
<feature type="domain" description="DUF1549" evidence="2">
    <location>
        <begin position="146"/>
        <end position="354"/>
    </location>
</feature>
<evidence type="ECO:0000313" key="5">
    <source>
        <dbReference type="EMBL" id="QDV29400.1"/>
    </source>
</evidence>
<evidence type="ECO:0000259" key="2">
    <source>
        <dbReference type="Pfam" id="PF07583"/>
    </source>
</evidence>
<dbReference type="KEGG" id="peh:Spb1_13040"/>
<dbReference type="InterPro" id="IPR022655">
    <property type="entry name" value="DUF1553"/>
</dbReference>
<evidence type="ECO:0000259" key="4">
    <source>
        <dbReference type="Pfam" id="PF07635"/>
    </source>
</evidence>
<dbReference type="Pfam" id="PF07587">
    <property type="entry name" value="PSD1"/>
    <property type="match status" value="1"/>
</dbReference>